<reference evidence="2" key="1">
    <citation type="journal article" date="2015" name="Nat. Genet.">
        <title>The genome and transcriptome of the zoonotic hookworm Ancylostoma ceylanicum identify infection-specific gene families.</title>
        <authorList>
            <person name="Schwarz E.M."/>
            <person name="Hu Y."/>
            <person name="Antoshechkin I."/>
            <person name="Miller M.M."/>
            <person name="Sternberg P.W."/>
            <person name="Aroian R.V."/>
        </authorList>
    </citation>
    <scope>NUCLEOTIDE SEQUENCE</scope>
    <source>
        <strain evidence="2">HY135</strain>
    </source>
</reference>
<organism evidence="1 2">
    <name type="scientific">Ancylostoma ceylanicum</name>
    <dbReference type="NCBI Taxonomy" id="53326"/>
    <lineage>
        <taxon>Eukaryota</taxon>
        <taxon>Metazoa</taxon>
        <taxon>Ecdysozoa</taxon>
        <taxon>Nematoda</taxon>
        <taxon>Chromadorea</taxon>
        <taxon>Rhabditida</taxon>
        <taxon>Rhabditina</taxon>
        <taxon>Rhabditomorpha</taxon>
        <taxon>Strongyloidea</taxon>
        <taxon>Ancylostomatidae</taxon>
        <taxon>Ancylostomatinae</taxon>
        <taxon>Ancylostoma</taxon>
    </lineage>
</organism>
<gene>
    <name evidence="1" type="primary">Acey_s0143.g2357</name>
    <name evidence="1" type="ORF">Y032_0143g2357</name>
</gene>
<dbReference type="Proteomes" id="UP000024635">
    <property type="component" value="Unassembled WGS sequence"/>
</dbReference>
<evidence type="ECO:0000313" key="1">
    <source>
        <dbReference type="EMBL" id="EYB97044.1"/>
    </source>
</evidence>
<proteinExistence type="predicted"/>
<sequence>MGKKGVGGGWGEGLKVVDRLRRPCGAPVQSESVVIDVPCMYFALKFTLNSKRPGEYGWVPRRGSVGQSVSESVVKVLLVEECSRQSEYHAPSRPVFNWSFDVSMLYSRYSRGHHHPNVCNRHAAATPPTCKAAAWGHFWRNAT</sequence>
<name>A0A016T3B1_9BILA</name>
<comment type="caution">
    <text evidence="1">The sequence shown here is derived from an EMBL/GenBank/DDBJ whole genome shotgun (WGS) entry which is preliminary data.</text>
</comment>
<evidence type="ECO:0000313" key="2">
    <source>
        <dbReference type="Proteomes" id="UP000024635"/>
    </source>
</evidence>
<accession>A0A016T3B1</accession>
<protein>
    <submittedName>
        <fullName evidence="1">Uncharacterized protein</fullName>
    </submittedName>
</protein>
<dbReference type="AlphaFoldDB" id="A0A016T3B1"/>
<keyword evidence="2" id="KW-1185">Reference proteome</keyword>
<dbReference type="EMBL" id="JARK01001479">
    <property type="protein sequence ID" value="EYB97044.1"/>
    <property type="molecule type" value="Genomic_DNA"/>
</dbReference>